<proteinExistence type="predicted"/>
<feature type="coiled-coil region" evidence="1">
    <location>
        <begin position="29"/>
        <end position="56"/>
    </location>
</feature>
<dbReference type="Proteomes" id="UP000231469">
    <property type="component" value="Unassembled WGS sequence"/>
</dbReference>
<feature type="compositionally biased region" description="Basic residues" evidence="2">
    <location>
        <begin position="177"/>
        <end position="186"/>
    </location>
</feature>
<comment type="caution">
    <text evidence="3">The sequence shown here is derived from an EMBL/GenBank/DDBJ whole genome shotgun (WGS) entry which is preliminary data.</text>
</comment>
<sequence length="186" mass="21052">MAYAQELKNLVAEIKTGHKDRTARIGEIKEETHDLIAQYQRELKEMAIDLKDFLAKSEETRKKDFNAMMGKIRARVKDIKGNTADLLAKFDKEMKELAADLKDFLKKSETTRMADFKAMMKNITADIGAIRRSVSDLLVGYKAERKEAAGYWAGLRGRGEAAAPEAPVTPKPAPKAERRKARRKKK</sequence>
<evidence type="ECO:0000256" key="1">
    <source>
        <dbReference type="SAM" id="Coils"/>
    </source>
</evidence>
<gene>
    <name evidence="3" type="ORF">COX73_00695</name>
</gene>
<evidence type="ECO:0000313" key="4">
    <source>
        <dbReference type="Proteomes" id="UP000231469"/>
    </source>
</evidence>
<feature type="region of interest" description="Disordered" evidence="2">
    <location>
        <begin position="159"/>
        <end position="186"/>
    </location>
</feature>
<reference evidence="4" key="1">
    <citation type="submission" date="2017-09" db="EMBL/GenBank/DDBJ databases">
        <title>Depth-based differentiation of microbial function through sediment-hosted aquifers and enrichment of novel symbionts in the deep terrestrial subsurface.</title>
        <authorList>
            <person name="Probst A.J."/>
            <person name="Ladd B."/>
            <person name="Jarett J.K."/>
            <person name="Geller-Mcgrath D.E."/>
            <person name="Sieber C.M.K."/>
            <person name="Emerson J.B."/>
            <person name="Anantharaman K."/>
            <person name="Thomas B.C."/>
            <person name="Malmstrom R."/>
            <person name="Stieglmeier M."/>
            <person name="Klingl A."/>
            <person name="Woyke T."/>
            <person name="Ryan C.M."/>
            <person name="Banfield J.F."/>
        </authorList>
    </citation>
    <scope>NUCLEOTIDE SEQUENCE [LARGE SCALE GENOMIC DNA]</scope>
</reference>
<evidence type="ECO:0000256" key="2">
    <source>
        <dbReference type="SAM" id="MobiDB-lite"/>
    </source>
</evidence>
<protein>
    <submittedName>
        <fullName evidence="3">Uncharacterized protein</fullName>
    </submittedName>
</protein>
<dbReference type="AlphaFoldDB" id="A0A2M7VKT1"/>
<keyword evidence="1" id="KW-0175">Coiled coil</keyword>
<name>A0A2M7VKT1_9BACT</name>
<organism evidence="3 4">
    <name type="scientific">bacterium (Candidatus Gribaldobacteria) CG_4_10_14_0_2_um_filter_36_18</name>
    <dbReference type="NCBI Taxonomy" id="2014264"/>
    <lineage>
        <taxon>Bacteria</taxon>
        <taxon>Candidatus Gribaldobacteria</taxon>
    </lineage>
</organism>
<accession>A0A2M7VKT1</accession>
<evidence type="ECO:0000313" key="3">
    <source>
        <dbReference type="EMBL" id="PJA02448.1"/>
    </source>
</evidence>
<dbReference type="EMBL" id="PFPS01000030">
    <property type="protein sequence ID" value="PJA02448.1"/>
    <property type="molecule type" value="Genomic_DNA"/>
</dbReference>